<name>A0A6M1TU80_9RHOB</name>
<dbReference type="GO" id="GO:0016020">
    <property type="term" value="C:membrane"/>
    <property type="evidence" value="ECO:0007669"/>
    <property type="project" value="UniProtKB-SubCell"/>
</dbReference>
<evidence type="ECO:0000256" key="4">
    <source>
        <dbReference type="PROSITE-ProRule" id="PRU00284"/>
    </source>
</evidence>
<dbReference type="PANTHER" id="PTHR43531">
    <property type="entry name" value="PROTEIN ICFG"/>
    <property type="match status" value="1"/>
</dbReference>
<dbReference type="Gene3D" id="3.30.450.20">
    <property type="entry name" value="PAS domain"/>
    <property type="match status" value="2"/>
</dbReference>
<dbReference type="PROSITE" id="PS50112">
    <property type="entry name" value="PAS"/>
    <property type="match status" value="1"/>
</dbReference>
<feature type="domain" description="Methyl-accepting transducer" evidence="6">
    <location>
        <begin position="297"/>
        <end position="526"/>
    </location>
</feature>
<dbReference type="GO" id="GO:0007165">
    <property type="term" value="P:signal transduction"/>
    <property type="evidence" value="ECO:0007669"/>
    <property type="project" value="UniProtKB-KW"/>
</dbReference>
<dbReference type="InterPro" id="IPR000014">
    <property type="entry name" value="PAS"/>
</dbReference>
<dbReference type="PROSITE" id="PS50113">
    <property type="entry name" value="PAC"/>
    <property type="match status" value="1"/>
</dbReference>
<dbReference type="InterPro" id="IPR051310">
    <property type="entry name" value="MCP_chemotaxis"/>
</dbReference>
<dbReference type="InterPro" id="IPR013655">
    <property type="entry name" value="PAS_fold_3"/>
</dbReference>
<dbReference type="PROSITE" id="PS50885">
    <property type="entry name" value="HAMP"/>
    <property type="match status" value="1"/>
</dbReference>
<dbReference type="InterPro" id="IPR004090">
    <property type="entry name" value="Chemotax_Me-accpt_rcpt"/>
</dbReference>
<dbReference type="Proteomes" id="UP000474758">
    <property type="component" value="Unassembled WGS sequence"/>
</dbReference>
<evidence type="ECO:0000313" key="10">
    <source>
        <dbReference type="EMBL" id="NGQ89472.1"/>
    </source>
</evidence>
<dbReference type="PROSITE" id="PS50111">
    <property type="entry name" value="CHEMOTAXIS_TRANSDUC_2"/>
    <property type="match status" value="1"/>
</dbReference>
<dbReference type="Pfam" id="PF13188">
    <property type="entry name" value="PAS_8"/>
    <property type="match status" value="1"/>
</dbReference>
<feature type="domain" description="PAS" evidence="7">
    <location>
        <begin position="143"/>
        <end position="169"/>
    </location>
</feature>
<evidence type="ECO:0000256" key="2">
    <source>
        <dbReference type="ARBA" id="ARBA00022500"/>
    </source>
</evidence>
<dbReference type="SUPFAM" id="SSF55785">
    <property type="entry name" value="PYP-like sensor domain (PAS domain)"/>
    <property type="match status" value="1"/>
</dbReference>
<protein>
    <submittedName>
        <fullName evidence="10">Methyl-accepting chemotaxis protein</fullName>
    </submittedName>
</protein>
<dbReference type="GO" id="GO:0004888">
    <property type="term" value="F:transmembrane signaling receptor activity"/>
    <property type="evidence" value="ECO:0007669"/>
    <property type="project" value="InterPro"/>
</dbReference>
<dbReference type="SMART" id="SM00091">
    <property type="entry name" value="PAS"/>
    <property type="match status" value="2"/>
</dbReference>
<dbReference type="InterPro" id="IPR001610">
    <property type="entry name" value="PAC"/>
</dbReference>
<dbReference type="InterPro" id="IPR004089">
    <property type="entry name" value="MCPsignal_dom"/>
</dbReference>
<reference evidence="10 11" key="1">
    <citation type="submission" date="2020-02" db="EMBL/GenBank/DDBJ databases">
        <title>Rhodobacter translucens sp. nov., a novel bacterium isolated from activated sludge.</title>
        <authorList>
            <person name="Liu J."/>
        </authorList>
    </citation>
    <scope>NUCLEOTIDE SEQUENCE [LARGE SCALE GENOMIC DNA]</scope>
    <source>
        <strain evidence="10 11">HX-7-19</strain>
    </source>
</reference>
<feature type="region of interest" description="Disordered" evidence="5">
    <location>
        <begin position="298"/>
        <end position="324"/>
    </location>
</feature>
<evidence type="ECO:0000256" key="1">
    <source>
        <dbReference type="ARBA" id="ARBA00004370"/>
    </source>
</evidence>
<dbReference type="PANTHER" id="PTHR43531:SF11">
    <property type="entry name" value="METHYL-ACCEPTING CHEMOTAXIS PROTEIN 3"/>
    <property type="match status" value="1"/>
</dbReference>
<dbReference type="SMART" id="SM00086">
    <property type="entry name" value="PAC"/>
    <property type="match status" value="1"/>
</dbReference>
<dbReference type="AlphaFoldDB" id="A0A6M1TU80"/>
<comment type="subcellular location">
    <subcellularLocation>
        <location evidence="1">Membrane</location>
    </subcellularLocation>
</comment>
<dbReference type="CDD" id="cd11386">
    <property type="entry name" value="MCP_signal"/>
    <property type="match status" value="1"/>
</dbReference>
<gene>
    <name evidence="10" type="ORF">G5V65_01080</name>
</gene>
<proteinExistence type="inferred from homology"/>
<evidence type="ECO:0000313" key="11">
    <source>
        <dbReference type="Proteomes" id="UP000474758"/>
    </source>
</evidence>
<dbReference type="InterPro" id="IPR000700">
    <property type="entry name" value="PAS-assoc_C"/>
</dbReference>
<dbReference type="SUPFAM" id="SSF58104">
    <property type="entry name" value="Methyl-accepting chemotaxis protein (MCP) signaling domain"/>
    <property type="match status" value="1"/>
</dbReference>
<dbReference type="SMART" id="SM00283">
    <property type="entry name" value="MA"/>
    <property type="match status" value="1"/>
</dbReference>
<keyword evidence="2" id="KW-0145">Chemotaxis</keyword>
<feature type="domain" description="HAMP" evidence="9">
    <location>
        <begin position="245"/>
        <end position="292"/>
    </location>
</feature>
<dbReference type="InterPro" id="IPR003660">
    <property type="entry name" value="HAMP_dom"/>
</dbReference>
<dbReference type="EMBL" id="JAALFE010000001">
    <property type="protein sequence ID" value="NGQ89472.1"/>
    <property type="molecule type" value="Genomic_DNA"/>
</dbReference>
<dbReference type="InterPro" id="IPR035965">
    <property type="entry name" value="PAS-like_dom_sf"/>
</dbReference>
<dbReference type="GO" id="GO:0006935">
    <property type="term" value="P:chemotaxis"/>
    <property type="evidence" value="ECO:0007669"/>
    <property type="project" value="UniProtKB-KW"/>
</dbReference>
<feature type="compositionally biased region" description="Basic and acidic residues" evidence="5">
    <location>
        <begin position="304"/>
        <end position="320"/>
    </location>
</feature>
<dbReference type="Pfam" id="PF00015">
    <property type="entry name" value="MCPsignal"/>
    <property type="match status" value="1"/>
</dbReference>
<dbReference type="RefSeq" id="WP_165046571.1">
    <property type="nucleotide sequence ID" value="NZ_JAALFE010000001.1"/>
</dbReference>
<dbReference type="PRINTS" id="PR00260">
    <property type="entry name" value="CHEMTRNSDUCR"/>
</dbReference>
<sequence length="564" mass="62417">MRNRRLIYKAIDSLQANVMIANSRLRITYVNPSLRAFLRQSEDQLRRDMPQFAVDRLIGSKVDIFHKTPSHQRNMLAALRDTHRATIRIGPKSFDLIVTPLRSMFGISGYVVEWADANARLENVDFGEQMRAISRRQAKIDFDLNGNILTANENFLNLMGYGLDEIIGKHHSIFVDPAEVRSPDYQAFWDRLRSGEHVQSEFHRRTKSGREVWVEGAYTPIRDEKGTIVKFTKFCSDITDKTSFLDTIGNAFNALADGDLEQRVPVMKLSPLFDKLSSDFNSALDRLQSTMQQIRDSALSVRGKSQELRRSSDSLTHRTEQQANSIDQSAAALTQITTTVQETTESTREARKLVGSVTENAQHVSHVMQQTVVAMKSLESSSGKIERIIGTIDEIAFQTNLLALNAGIEAARAGESGRGFAVVALEVRDLAQRSAEAAQEIKRLISDSARNVTESVGLVDRTGSAIGEMVVGVSNIRDIVVTIAEAAEEQASGLSQIASSVDRLNEVTQKNTVMAQSATVITSDLDRETAQMNNALMRFRLGGSVAMQQAAESDAQPQARRAAG</sequence>
<keyword evidence="4" id="KW-0807">Transducer</keyword>
<evidence type="ECO:0000259" key="9">
    <source>
        <dbReference type="PROSITE" id="PS50885"/>
    </source>
</evidence>
<dbReference type="NCBIfam" id="TIGR00229">
    <property type="entry name" value="sensory_box"/>
    <property type="match status" value="1"/>
</dbReference>
<evidence type="ECO:0000259" key="7">
    <source>
        <dbReference type="PROSITE" id="PS50112"/>
    </source>
</evidence>
<organism evidence="10 11">
    <name type="scientific">Paragemmobacter kunshanensis</name>
    <dbReference type="NCBI Taxonomy" id="2583234"/>
    <lineage>
        <taxon>Bacteria</taxon>
        <taxon>Pseudomonadati</taxon>
        <taxon>Pseudomonadota</taxon>
        <taxon>Alphaproteobacteria</taxon>
        <taxon>Rhodobacterales</taxon>
        <taxon>Paracoccaceae</taxon>
        <taxon>Paragemmobacter</taxon>
    </lineage>
</organism>
<comment type="caution">
    <text evidence="10">The sequence shown here is derived from an EMBL/GenBank/DDBJ whole genome shotgun (WGS) entry which is preliminary data.</text>
</comment>
<keyword evidence="11" id="KW-1185">Reference proteome</keyword>
<dbReference type="Gene3D" id="1.10.287.950">
    <property type="entry name" value="Methyl-accepting chemotaxis protein"/>
    <property type="match status" value="1"/>
</dbReference>
<evidence type="ECO:0000256" key="5">
    <source>
        <dbReference type="SAM" id="MobiDB-lite"/>
    </source>
</evidence>
<dbReference type="CDD" id="cd00130">
    <property type="entry name" value="PAS"/>
    <property type="match status" value="1"/>
</dbReference>
<evidence type="ECO:0000259" key="8">
    <source>
        <dbReference type="PROSITE" id="PS50113"/>
    </source>
</evidence>
<evidence type="ECO:0000259" key="6">
    <source>
        <dbReference type="PROSITE" id="PS50111"/>
    </source>
</evidence>
<feature type="domain" description="PAC" evidence="8">
    <location>
        <begin position="198"/>
        <end position="250"/>
    </location>
</feature>
<comment type="similarity">
    <text evidence="3">Belongs to the methyl-accepting chemotaxis (MCP) protein family.</text>
</comment>
<accession>A0A6M1TU80</accession>
<dbReference type="FunFam" id="1.10.287.950:FF:000001">
    <property type="entry name" value="Methyl-accepting chemotaxis sensory transducer"/>
    <property type="match status" value="1"/>
</dbReference>
<dbReference type="Pfam" id="PF08447">
    <property type="entry name" value="PAS_3"/>
    <property type="match status" value="1"/>
</dbReference>
<evidence type="ECO:0000256" key="3">
    <source>
        <dbReference type="ARBA" id="ARBA00029447"/>
    </source>
</evidence>